<dbReference type="Gene3D" id="3.30.70.3580">
    <property type="entry name" value="Antirestriction protein"/>
    <property type="match status" value="1"/>
</dbReference>
<dbReference type="EMBL" id="UASG01000021">
    <property type="protein sequence ID" value="SPX31720.1"/>
    <property type="molecule type" value="Genomic_DNA"/>
</dbReference>
<evidence type="ECO:0000313" key="16">
    <source>
        <dbReference type="Proteomes" id="UP000256244"/>
    </source>
</evidence>
<geneLocation type="plasmid" evidence="13">
    <name>p14ec029d</name>
</geneLocation>
<dbReference type="Proteomes" id="UP000256244">
    <property type="component" value="Plasmid unnamed2"/>
</dbReference>
<reference evidence="3 13" key="3">
    <citation type="submission" date="2017-10" db="EMBL/GenBank/DDBJ databases">
        <title>mcr-1 positive E.coli isolates in China.</title>
        <authorList>
            <person name="Li B."/>
            <person name="Wang X."/>
        </authorList>
    </citation>
    <scope>NUCLEOTIDE SEQUENCE [LARGE SCALE GENOMIC DNA]</scope>
    <source>
        <strain evidence="3 13">14EC029</strain>
        <plasmid evidence="3">p14EC029d</plasmid>
        <plasmid evidence="13">p14ec029d</plasmid>
    </source>
</reference>
<evidence type="ECO:0000313" key="13">
    <source>
        <dbReference type="Proteomes" id="UP000234238"/>
    </source>
</evidence>
<comment type="similarity">
    <text evidence="1">Belongs to the antirestriction protein family.</text>
</comment>
<reference evidence="7" key="1">
    <citation type="journal article" date="2015" name="Antimicrob. Agents Chemother.">
        <title>Characterization of IncI1 Sequence Type 71 Epidemic Plasmid Lineage Responsible for the Recent Dissemination of CTX-M-65 Extended-Spectrum ?-Lactamase in the Bolivian Chaco Region.</title>
        <authorList>
            <person name="Riccobono E."/>
            <person name="Di Pilato V."/>
            <person name="Di Maggio T."/>
            <person name="Bartoloni A."/>
            <person name="Pallecchi L."/>
            <person name="Rossolini G.M."/>
        </authorList>
    </citation>
    <scope>NUCLEOTIDE SEQUENCE [LARGE SCALE GENOMIC DNA]</scope>
    <source>
        <strain evidence="6">C193</strain>
        <strain evidence="9">C271</strain>
        <strain evidence="7">M105</strain>
        <strain evidence="8">V408</strain>
        <plasmid evidence="6">pC193</plasmid>
        <plasmid evidence="9">pC271</plasmid>
        <plasmid evidence="7">pM105</plasmid>
        <plasmid evidence="8">pV408</plasmid>
    </source>
</reference>
<dbReference type="EMBL" id="CP024145">
    <property type="protein sequence ID" value="AUK04173.1"/>
    <property type="molecule type" value="Genomic_DNA"/>
</dbReference>
<dbReference type="Proteomes" id="UP000250385">
    <property type="component" value="Unassembled WGS sequence"/>
</dbReference>
<evidence type="ECO:0000313" key="14">
    <source>
        <dbReference type="Proteomes" id="UP000250385"/>
    </source>
</evidence>
<dbReference type="AlphaFoldDB" id="A0A069FK90"/>
<dbReference type="EMBL" id="UFZA01000005">
    <property type="protein sequence ID" value="STE74407.1"/>
    <property type="molecule type" value="Genomic_DNA"/>
</dbReference>
<dbReference type="RefSeq" id="WP_001198941.1">
    <property type="nucleotide sequence ID" value="NZ_AP024116.1"/>
</dbReference>
<dbReference type="EMBL" id="LN735558">
    <property type="protein sequence ID" value="CEL26130.1"/>
    <property type="molecule type" value="Genomic_DNA"/>
</dbReference>
<evidence type="ECO:0000313" key="12">
    <source>
        <dbReference type="EMBL" id="WHI04869.1"/>
    </source>
</evidence>
<geneLocation type="plasmid" evidence="8">
    <name>pV408</name>
</geneLocation>
<dbReference type="PATRIC" id="fig|562.6988.peg.939"/>
<evidence type="ECO:0000313" key="15">
    <source>
        <dbReference type="Proteomes" id="UP000255164"/>
    </source>
</evidence>
<sequence>MQYAKPVTLNVEECDRLSFLPYLFGQDFLYAEASVYALAKQMMPEYEGGFWHFIRLPDGGGYMMPDGDRFHMVNGANWFDRTVSADAAGVILTSLVINRQLWLYHDSGDAGLTQLYRMRDAQLWRHIEFHPECNAIYAALD</sequence>
<geneLocation type="plasmid" evidence="12 17">
    <name>unnamed4</name>
</geneLocation>
<dbReference type="InterPro" id="IPR004914">
    <property type="entry name" value="Antirestrict"/>
</dbReference>
<evidence type="ECO:0000313" key="11">
    <source>
        <dbReference type="EMBL" id="STE74407.1"/>
    </source>
</evidence>
<gene>
    <name evidence="2" type="primary">klcA</name>
    <name evidence="11" type="synonym">yubI</name>
    <name evidence="10" type="synonym">yubI_1</name>
    <name evidence="3" type="ORF">CR538_28375</name>
    <name evidence="4" type="ORF">DS732_29025</name>
    <name evidence="5" type="ORF">DS732_29685</name>
    <name evidence="11" type="ORF">NCTC10082_05634</name>
    <name evidence="10" type="ORF">NCTC10279_04132</name>
    <name evidence="2" type="ORF">pEC012_00086</name>
    <name evidence="12" type="ORF">QDW62_27895</name>
</gene>
<dbReference type="Proteomes" id="UP000255164">
    <property type="component" value="Unassembled WGS sequence"/>
</dbReference>
<evidence type="ECO:0000313" key="3">
    <source>
        <dbReference type="EMBL" id="AUK04173.1"/>
    </source>
</evidence>
<evidence type="ECO:0000313" key="8">
    <source>
        <dbReference type="EMBL" id="CEL26367.1"/>
    </source>
</evidence>
<dbReference type="Proteomes" id="UP000234238">
    <property type="component" value="Plasmid p14EC029d"/>
</dbReference>
<organism evidence="7">
    <name type="scientific">Escherichia coli</name>
    <dbReference type="NCBI Taxonomy" id="562"/>
    <lineage>
        <taxon>Bacteria</taxon>
        <taxon>Pseudomonadati</taxon>
        <taxon>Pseudomonadota</taxon>
        <taxon>Gammaproteobacteria</taxon>
        <taxon>Enterobacterales</taxon>
        <taxon>Enterobacteriaceae</taxon>
        <taxon>Escherichia</taxon>
    </lineage>
</organism>
<dbReference type="EMBL" id="LN735559">
    <property type="protein sequence ID" value="CEL26250.1"/>
    <property type="molecule type" value="Genomic_DNA"/>
</dbReference>
<dbReference type="Proteomes" id="UP001179946">
    <property type="component" value="Plasmid unnamed4"/>
</dbReference>
<dbReference type="EMBL" id="LN735561">
    <property type="protein sequence ID" value="CEL26490.1"/>
    <property type="molecule type" value="Genomic_DNA"/>
</dbReference>
<geneLocation type="plasmid" evidence="9">
    <name>pC271</name>
</geneLocation>
<evidence type="ECO:0000313" key="10">
    <source>
        <dbReference type="EMBL" id="SPX31720.1"/>
    </source>
</evidence>
<reference evidence="12" key="6">
    <citation type="journal article" date="2023" name="Front. Microbiol.">
        <title>Virotyping and genetic antimicrobial susceptibility testing of porcine ETEC/STEC strains and associated plasmid types.</title>
        <authorList>
            <person name="Vereecke N."/>
            <person name="Van Hoorde S."/>
            <person name="Sperling D."/>
            <person name="Theuns S."/>
            <person name="Devriendt B."/>
            <person name="Cox E."/>
        </authorList>
    </citation>
    <scope>NUCLEOTIDE SEQUENCE</scope>
    <source>
        <strain evidence="12">ETEC4085</strain>
        <plasmid evidence="12 17">unnamed4</plasmid>
    </source>
</reference>
<evidence type="ECO:0000313" key="6">
    <source>
        <dbReference type="EMBL" id="CEL26130.1"/>
    </source>
</evidence>
<geneLocation type="plasmid" evidence="3">
    <name>p14EC029d</name>
</geneLocation>
<dbReference type="EMBL" id="LN735560">
    <property type="protein sequence ID" value="CEL26367.1"/>
    <property type="molecule type" value="Genomic_DNA"/>
</dbReference>
<geneLocation type="plasmid" evidence="6">
    <name>pC193</name>
</geneLocation>
<reference evidence="4 16" key="5">
    <citation type="submission" date="2018-08" db="EMBL/GenBank/DDBJ databases">
        <title>Complete genome sequencing and genomic characterization of five Escherichia coli strains co-producing MCR-1 and ESBLs from different origins in China.</title>
        <authorList>
            <person name="Bai L."/>
        </authorList>
    </citation>
    <scope>NUCLEOTIDE SEQUENCE [LARGE SCALE GENOMIC DNA]</scope>
    <source>
        <strain evidence="16">cq9</strain>
        <strain evidence="4">Cq9</strain>
        <plasmid evidence="16">Plasmid unnamed2</plasmid>
        <plasmid evidence="4">unnamed2</plasmid>
    </source>
</reference>
<name>A0A069FK90_ECOLX</name>
<reference evidence="14 15" key="4">
    <citation type="submission" date="2018-06" db="EMBL/GenBank/DDBJ databases">
        <authorList>
            <consortium name="Pathogen Informatics"/>
            <person name="Doyle S."/>
        </authorList>
    </citation>
    <scope>NUCLEOTIDE SEQUENCE [LARGE SCALE GENOMIC DNA]</scope>
    <source>
        <strain evidence="11 15">NCTC10082</strain>
        <strain evidence="10 14">NCTC10279</strain>
    </source>
</reference>
<dbReference type="EMBL" id="CP031548">
    <property type="protein sequence ID" value="AXO10310.1"/>
    <property type="molecule type" value="Genomic_DNA"/>
</dbReference>
<dbReference type="Pfam" id="PF03230">
    <property type="entry name" value="Antirestrict"/>
    <property type="match status" value="1"/>
</dbReference>
<evidence type="ECO:0000313" key="5">
    <source>
        <dbReference type="EMBL" id="AXO10310.1"/>
    </source>
</evidence>
<geneLocation type="plasmid" evidence="4">
    <name>unnamed2</name>
</geneLocation>
<evidence type="ECO:0000313" key="7">
    <source>
        <dbReference type="EMBL" id="CEL26250.1"/>
    </source>
</evidence>
<dbReference type="EMBL" id="CP031548">
    <property type="protein sequence ID" value="AXO10222.1"/>
    <property type="molecule type" value="Genomic_DNA"/>
</dbReference>
<geneLocation type="plasmid" evidence="7">
    <name>pM105</name>
</geneLocation>
<geneLocation type="plasmid" evidence="2">
    <name>pEC012</name>
</geneLocation>
<proteinExistence type="inferred from homology"/>
<evidence type="ECO:0000313" key="17">
    <source>
        <dbReference type="Proteomes" id="UP001179946"/>
    </source>
</evidence>
<evidence type="ECO:0000256" key="1">
    <source>
        <dbReference type="ARBA" id="ARBA00008618"/>
    </source>
</evidence>
<protein>
    <submittedName>
        <fullName evidence="2 3">Antirestriction protein</fullName>
    </submittedName>
    <submittedName>
        <fullName evidence="11">Putative antirestriction protein</fullName>
    </submittedName>
    <submittedName>
        <fullName evidence="7">YfeB</fullName>
    </submittedName>
</protein>
<dbReference type="EMBL" id="CP122638">
    <property type="protein sequence ID" value="WHI04869.1"/>
    <property type="molecule type" value="Genomic_DNA"/>
</dbReference>
<evidence type="ECO:0000313" key="2">
    <source>
        <dbReference type="EMBL" id="ALS39258.1"/>
    </source>
</evidence>
<keyword evidence="7" id="KW-0614">Plasmid</keyword>
<dbReference type="InterPro" id="IPR042297">
    <property type="entry name" value="Antirestriction_sf"/>
</dbReference>
<dbReference type="EMBL" id="KT282968">
    <property type="protein sequence ID" value="ALS39258.1"/>
    <property type="molecule type" value="Genomic_DNA"/>
</dbReference>
<reference evidence="2" key="2">
    <citation type="submission" date="2015-07" db="EMBL/GenBank/DDBJ databases">
        <title>Complete Nucleotide Sequences of Plasmids pEC012, a novel IncI1 plasmid harboring blaCTX-M-65, rmtB, fosA3, FloR and OqxAB in avian Escherichia coli ST117 isolate.</title>
        <authorList>
            <person name="Pan Y.-S."/>
            <person name="Zong Z.-Y."/>
        </authorList>
    </citation>
    <scope>NUCLEOTIDE SEQUENCE</scope>
    <source>
        <strain evidence="2">EC012</strain>
        <plasmid evidence="2">pEC012</plasmid>
    </source>
</reference>
<evidence type="ECO:0000313" key="9">
    <source>
        <dbReference type="EMBL" id="CEL26490.1"/>
    </source>
</evidence>
<accession>A0A069FK90</accession>
<evidence type="ECO:0000313" key="4">
    <source>
        <dbReference type="EMBL" id="AXO10222.1"/>
    </source>
</evidence>